<dbReference type="Pfam" id="PF00501">
    <property type="entry name" value="AMP-binding"/>
    <property type="match status" value="1"/>
</dbReference>
<proteinExistence type="predicted"/>
<dbReference type="Gene3D" id="3.30.300.30">
    <property type="match status" value="1"/>
</dbReference>
<dbReference type="PANTHER" id="PTHR43767:SF1">
    <property type="entry name" value="NONRIBOSOMAL PEPTIDE SYNTHASE PES1 (EUROFUNG)-RELATED"/>
    <property type="match status" value="1"/>
</dbReference>
<reference evidence="2 3" key="1">
    <citation type="submission" date="2017-07" db="EMBL/GenBank/DDBJ databases">
        <title>Draft whole genome sequences of clinical Proprionibacteriaceae strains.</title>
        <authorList>
            <person name="Bernier A.-M."/>
            <person name="Bernard K."/>
            <person name="Domingo M.-C."/>
        </authorList>
    </citation>
    <scope>NUCLEOTIDE SEQUENCE [LARGE SCALE GENOMIC DNA]</scope>
    <source>
        <strain evidence="2 3">NML 130396</strain>
    </source>
</reference>
<dbReference type="AlphaFoldDB" id="A0A255GXM2"/>
<accession>A0A255GXM2</accession>
<evidence type="ECO:0000313" key="3">
    <source>
        <dbReference type="Proteomes" id="UP000216311"/>
    </source>
</evidence>
<organism evidence="2 3">
    <name type="scientific">Enemella dayhoffiae</name>
    <dbReference type="NCBI Taxonomy" id="2016507"/>
    <lineage>
        <taxon>Bacteria</taxon>
        <taxon>Bacillati</taxon>
        <taxon>Actinomycetota</taxon>
        <taxon>Actinomycetes</taxon>
        <taxon>Propionibacteriales</taxon>
        <taxon>Propionibacteriaceae</taxon>
        <taxon>Enemella</taxon>
    </lineage>
</organism>
<dbReference type="RefSeq" id="WP_094365022.1">
    <property type="nucleotide sequence ID" value="NZ_NMVQ01000044.1"/>
</dbReference>
<dbReference type="PANTHER" id="PTHR43767">
    <property type="entry name" value="LONG-CHAIN-FATTY-ACID--COA LIGASE"/>
    <property type="match status" value="1"/>
</dbReference>
<dbReference type="GO" id="GO:0016878">
    <property type="term" value="F:acid-thiol ligase activity"/>
    <property type="evidence" value="ECO:0007669"/>
    <property type="project" value="UniProtKB-ARBA"/>
</dbReference>
<dbReference type="Proteomes" id="UP000216311">
    <property type="component" value="Unassembled WGS sequence"/>
</dbReference>
<dbReference type="InterPro" id="IPR000873">
    <property type="entry name" value="AMP-dep_synth/lig_dom"/>
</dbReference>
<dbReference type="Gene3D" id="3.40.50.12780">
    <property type="entry name" value="N-terminal domain of ligase-like"/>
    <property type="match status" value="1"/>
</dbReference>
<name>A0A255GXM2_9ACTN</name>
<comment type="caution">
    <text evidence="2">The sequence shown here is derived from an EMBL/GenBank/DDBJ whole genome shotgun (WGS) entry which is preliminary data.</text>
</comment>
<dbReference type="SUPFAM" id="SSF56801">
    <property type="entry name" value="Acetyl-CoA synthetase-like"/>
    <property type="match status" value="1"/>
</dbReference>
<evidence type="ECO:0000313" key="2">
    <source>
        <dbReference type="EMBL" id="OYO18354.1"/>
    </source>
</evidence>
<protein>
    <recommendedName>
        <fullName evidence="1">AMP-dependent synthetase/ligase domain-containing protein</fullName>
    </recommendedName>
</protein>
<gene>
    <name evidence="2" type="ORF">CGZ93_15290</name>
</gene>
<dbReference type="InterPro" id="IPR050237">
    <property type="entry name" value="ATP-dep_AMP-bd_enzyme"/>
</dbReference>
<feature type="domain" description="AMP-dependent synthetase/ligase" evidence="1">
    <location>
        <begin position="42"/>
        <end position="202"/>
    </location>
</feature>
<sequence>MLLRPLPADDPGLLVALRQALDGGPPLAPLPPDPTSTLAMLQPDRPVEPDTALVVSTSGSTGHPKGVRLSGPAVRAGADATHQWLGGPGDWVLALPAHHVAGVMVLARAVVAGTTVRYADPRLDDLPTPSVRTFLSLVPTQLHRALTHPDLTQTLAGYTAVLLGGAPAPQELLTRARTAGINVVTSYGMSETSGGCVYDGQPLPGVSVQLGERQRISISGPMVFSGYRLRPDLTEATLTNGRVITNDRGRWRDDRLEVLGRLDDVVVTGGVNVDLAEVERELQRHWPQAAAIGVPDETWGHLVVAAGPDLPDLAALRARLTTLEPAARPRAMMRFDVLPATSSGKVDRQQLITRWPDHQDKEQL</sequence>
<evidence type="ECO:0000259" key="1">
    <source>
        <dbReference type="Pfam" id="PF00501"/>
    </source>
</evidence>
<dbReference type="EMBL" id="NMVQ01000044">
    <property type="protein sequence ID" value="OYO18354.1"/>
    <property type="molecule type" value="Genomic_DNA"/>
</dbReference>
<keyword evidence="3" id="KW-1185">Reference proteome</keyword>
<dbReference type="InterPro" id="IPR045851">
    <property type="entry name" value="AMP-bd_C_sf"/>
</dbReference>
<dbReference type="InterPro" id="IPR042099">
    <property type="entry name" value="ANL_N_sf"/>
</dbReference>
<dbReference type="OrthoDB" id="9803968at2"/>